<protein>
    <submittedName>
        <fullName evidence="1">Uncharacterized protein</fullName>
    </submittedName>
</protein>
<proteinExistence type="predicted"/>
<accession>A0A0F9LYW9</accession>
<reference evidence="1" key="1">
    <citation type="journal article" date="2015" name="Nature">
        <title>Complex archaea that bridge the gap between prokaryotes and eukaryotes.</title>
        <authorList>
            <person name="Spang A."/>
            <person name="Saw J.H."/>
            <person name="Jorgensen S.L."/>
            <person name="Zaremba-Niedzwiedzka K."/>
            <person name="Martijn J."/>
            <person name="Lind A.E."/>
            <person name="van Eijk R."/>
            <person name="Schleper C."/>
            <person name="Guy L."/>
            <person name="Ettema T.J."/>
        </authorList>
    </citation>
    <scope>NUCLEOTIDE SEQUENCE</scope>
</reference>
<gene>
    <name evidence="1" type="ORF">LCGC14_1139230</name>
</gene>
<dbReference type="AlphaFoldDB" id="A0A0F9LYW9"/>
<comment type="caution">
    <text evidence="1">The sequence shown here is derived from an EMBL/GenBank/DDBJ whole genome shotgun (WGS) entry which is preliminary data.</text>
</comment>
<evidence type="ECO:0000313" key="1">
    <source>
        <dbReference type="EMBL" id="KKN00300.1"/>
    </source>
</evidence>
<sequence length="61" mass="6978">MKQKKLKKKLKLSIAVTSEGVQVESEGITQKETEKLINRLIKKHSNFMIFKKKNSLGSYLG</sequence>
<dbReference type="EMBL" id="LAZR01005393">
    <property type="protein sequence ID" value="KKN00300.1"/>
    <property type="molecule type" value="Genomic_DNA"/>
</dbReference>
<organism evidence="1">
    <name type="scientific">marine sediment metagenome</name>
    <dbReference type="NCBI Taxonomy" id="412755"/>
    <lineage>
        <taxon>unclassified sequences</taxon>
        <taxon>metagenomes</taxon>
        <taxon>ecological metagenomes</taxon>
    </lineage>
</organism>
<name>A0A0F9LYW9_9ZZZZ</name>